<dbReference type="PANTHER" id="PTHR43428">
    <property type="entry name" value="ARSENATE REDUCTASE"/>
    <property type="match status" value="1"/>
</dbReference>
<organism evidence="3 4">
    <name type="scientific">Desulfobaculum xiamenense</name>
    <dbReference type="NCBI Taxonomy" id="995050"/>
    <lineage>
        <taxon>Bacteria</taxon>
        <taxon>Pseudomonadati</taxon>
        <taxon>Thermodesulfobacteriota</taxon>
        <taxon>Desulfovibrionia</taxon>
        <taxon>Desulfovibrionales</taxon>
        <taxon>Desulfovibrionaceae</taxon>
        <taxon>Desulfobaculum</taxon>
    </lineage>
</organism>
<dbReference type="EMBL" id="JAATJA010000001">
    <property type="protein sequence ID" value="NJB67816.1"/>
    <property type="molecule type" value="Genomic_DNA"/>
</dbReference>
<accession>A0A846QG89</accession>
<dbReference type="CDD" id="cd16345">
    <property type="entry name" value="LMWP_ArsC"/>
    <property type="match status" value="1"/>
</dbReference>
<dbReference type="PANTHER" id="PTHR43428:SF1">
    <property type="entry name" value="ARSENATE REDUCTASE"/>
    <property type="match status" value="1"/>
</dbReference>
<dbReference type="RefSeq" id="WP_167940836.1">
    <property type="nucleotide sequence ID" value="NZ_JAATJA010000001.1"/>
</dbReference>
<evidence type="ECO:0000256" key="1">
    <source>
        <dbReference type="ARBA" id="ARBA00022849"/>
    </source>
</evidence>
<dbReference type="AlphaFoldDB" id="A0A846QG89"/>
<dbReference type="EC" id="1.20.4.1" evidence="3"/>
<name>A0A846QG89_9BACT</name>
<sequence>MNASSTSAGKVLFLCTGNSCRSQMAEGFARAMHPQFTVRSAGVMKTRLAPRAVTAMAEVGVDISAQFSKTIDELDIREFDLVITLCSHAREACPFFPGAPRVLHRGFDDPPSLAAQSSPPDIALAPYRRVRDEIREFIGTLAALITAR</sequence>
<keyword evidence="1" id="KW-0059">Arsenical resistance</keyword>
<comment type="caution">
    <text evidence="3">The sequence shown here is derived from an EMBL/GenBank/DDBJ whole genome shotgun (WGS) entry which is preliminary data.</text>
</comment>
<dbReference type="Pfam" id="PF01451">
    <property type="entry name" value="LMWPc"/>
    <property type="match status" value="1"/>
</dbReference>
<reference evidence="3 4" key="1">
    <citation type="submission" date="2020-03" db="EMBL/GenBank/DDBJ databases">
        <title>Genomic Encyclopedia of Type Strains, Phase IV (KMG-IV): sequencing the most valuable type-strain genomes for metagenomic binning, comparative biology and taxonomic classification.</title>
        <authorList>
            <person name="Goeker M."/>
        </authorList>
    </citation>
    <scope>NUCLEOTIDE SEQUENCE [LARGE SCALE GENOMIC DNA]</scope>
    <source>
        <strain evidence="3 4">DSM 24233</strain>
    </source>
</reference>
<dbReference type="SMART" id="SM00226">
    <property type="entry name" value="LMWPc"/>
    <property type="match status" value="1"/>
</dbReference>
<protein>
    <submittedName>
        <fullName evidence="3">Arsenate reductase</fullName>
        <ecNumber evidence="3">1.20.4.1</ecNumber>
    </submittedName>
</protein>
<evidence type="ECO:0000313" key="3">
    <source>
        <dbReference type="EMBL" id="NJB67816.1"/>
    </source>
</evidence>
<dbReference type="Proteomes" id="UP000580856">
    <property type="component" value="Unassembled WGS sequence"/>
</dbReference>
<feature type="domain" description="Phosphotyrosine protein phosphatase I" evidence="2">
    <location>
        <begin position="9"/>
        <end position="144"/>
    </location>
</feature>
<dbReference type="InterPro" id="IPR036196">
    <property type="entry name" value="Ptyr_pPase_sf"/>
</dbReference>
<gene>
    <name evidence="3" type="ORF">GGQ74_001456</name>
</gene>
<proteinExistence type="predicted"/>
<dbReference type="Gene3D" id="3.40.50.2300">
    <property type="match status" value="1"/>
</dbReference>
<evidence type="ECO:0000259" key="2">
    <source>
        <dbReference type="SMART" id="SM00226"/>
    </source>
</evidence>
<dbReference type="InterPro" id="IPR023485">
    <property type="entry name" value="Ptyr_pPase"/>
</dbReference>
<dbReference type="GO" id="GO:0046685">
    <property type="term" value="P:response to arsenic-containing substance"/>
    <property type="evidence" value="ECO:0007669"/>
    <property type="project" value="UniProtKB-KW"/>
</dbReference>
<evidence type="ECO:0000313" key="4">
    <source>
        <dbReference type="Proteomes" id="UP000580856"/>
    </source>
</evidence>
<keyword evidence="3" id="KW-0560">Oxidoreductase</keyword>
<dbReference type="GO" id="GO:0008794">
    <property type="term" value="F:arsenate reductase (glutaredoxin) activity"/>
    <property type="evidence" value="ECO:0007669"/>
    <property type="project" value="UniProtKB-EC"/>
</dbReference>
<keyword evidence="4" id="KW-1185">Reference proteome</keyword>
<dbReference type="SUPFAM" id="SSF52788">
    <property type="entry name" value="Phosphotyrosine protein phosphatases I"/>
    <property type="match status" value="1"/>
</dbReference>